<dbReference type="GO" id="GO:0046872">
    <property type="term" value="F:metal ion binding"/>
    <property type="evidence" value="ECO:0007669"/>
    <property type="project" value="InterPro"/>
</dbReference>
<evidence type="ECO:0000256" key="5">
    <source>
        <dbReference type="ARBA" id="ARBA00023285"/>
    </source>
</evidence>
<dbReference type="PANTHER" id="PTHR48101:SF4">
    <property type="entry name" value="METHYLMALONYL-COA MUTASE, MITOCHONDRIAL"/>
    <property type="match status" value="1"/>
</dbReference>
<dbReference type="GO" id="GO:0031419">
    <property type="term" value="F:cobalamin binding"/>
    <property type="evidence" value="ECO:0007669"/>
    <property type="project" value="UniProtKB-KW"/>
</dbReference>
<dbReference type="Pfam" id="PF01642">
    <property type="entry name" value="MM_CoA_mutase"/>
    <property type="match status" value="1"/>
</dbReference>
<dbReference type="InterPro" id="IPR016176">
    <property type="entry name" value="Cbl-dep_enz_cat"/>
</dbReference>
<evidence type="ECO:0000256" key="4">
    <source>
        <dbReference type="ARBA" id="ARBA00023235"/>
    </source>
</evidence>
<dbReference type="GO" id="GO:0004494">
    <property type="term" value="F:methylmalonyl-CoA mutase activity"/>
    <property type="evidence" value="ECO:0007669"/>
    <property type="project" value="UniProtKB-EC"/>
</dbReference>
<sequence length="571" mass="59638">MTGPEGALELAHADDAWTRADWEKATAAVLRKSRRLREDDPDSLVWEKLTRRTLDGIEITPLGTPASLEGLETAGRPARAGDWDVRALVEAGPEKQLNEAALVDLEGGVTSLWVQAGGGTDLAVLLEGVLLDLAPVVLDAGTAAREVAEAFLAHAGDTDLAAGTNLGAPATADAETLATVARLARERSVLGVVVDGTRVHDRGASDATELGWVLAAGVRVLRVLEEAGIPAADAAGLVELRLAVTDDQFSSIAKLRAVRRLWARVLELSDVRGVEARVHAVTSRPMMSAYDPYNNMLRTTVAAFAAGVGGADSVTVVPFDAPLGRPEALGRRIARNTHHLLIDESHVAHVADPAGGAYAVEELTDRLARAGWEVLGRLDTPDGPDAAALDGLVAATVEQRDREVATRKRPITGLTEFPNLAEELPAREPYDGWQGVRAYGQAFEAMRSAPPAARVFLATLGPVAQHTARATFASNLLAAGGIAVDVAGPTAGPEELVAAYSGQSVVCLAGSDPTYEEWGAAAAAALREAGATRVIIAGKPTALGDEQSADDDCAMGVDALAFLTRTREALA</sequence>
<gene>
    <name evidence="7" type="ORF">UFOPK2761_00673</name>
</gene>
<keyword evidence="3" id="KW-0846">Cobalamin</keyword>
<dbReference type="AlphaFoldDB" id="A0A6J6SEU6"/>
<dbReference type="GO" id="GO:0005737">
    <property type="term" value="C:cytoplasm"/>
    <property type="evidence" value="ECO:0007669"/>
    <property type="project" value="TreeGrafter"/>
</dbReference>
<comment type="similarity">
    <text evidence="2">Belongs to the methylmalonyl-CoA mutase family.</text>
</comment>
<dbReference type="InterPro" id="IPR036724">
    <property type="entry name" value="Cobalamin-bd_sf"/>
</dbReference>
<dbReference type="EMBL" id="CAEZYQ010000004">
    <property type="protein sequence ID" value="CAB4733384.1"/>
    <property type="molecule type" value="Genomic_DNA"/>
</dbReference>
<evidence type="ECO:0000256" key="2">
    <source>
        <dbReference type="ARBA" id="ARBA00008465"/>
    </source>
</evidence>
<dbReference type="InterPro" id="IPR006099">
    <property type="entry name" value="MeMalonylCoA_mutase_a/b_cat"/>
</dbReference>
<evidence type="ECO:0000256" key="3">
    <source>
        <dbReference type="ARBA" id="ARBA00022628"/>
    </source>
</evidence>
<dbReference type="GO" id="GO:0019678">
    <property type="term" value="P:propionate metabolic process, methylmalonyl pathway"/>
    <property type="evidence" value="ECO:0007669"/>
    <property type="project" value="TreeGrafter"/>
</dbReference>
<keyword evidence="4" id="KW-0413">Isomerase</keyword>
<dbReference type="SUPFAM" id="SSF52242">
    <property type="entry name" value="Cobalamin (vitamin B12)-binding domain"/>
    <property type="match status" value="1"/>
</dbReference>
<comment type="cofactor">
    <cofactor evidence="1">
        <name>adenosylcob(III)alamin</name>
        <dbReference type="ChEBI" id="CHEBI:18408"/>
    </cofactor>
</comment>
<accession>A0A6J6SEU6</accession>
<reference evidence="7" key="1">
    <citation type="submission" date="2020-05" db="EMBL/GenBank/DDBJ databases">
        <authorList>
            <person name="Chiriac C."/>
            <person name="Salcher M."/>
            <person name="Ghai R."/>
            <person name="Kavagutti S V."/>
        </authorList>
    </citation>
    <scope>NUCLEOTIDE SEQUENCE</scope>
</reference>
<organism evidence="7">
    <name type="scientific">freshwater metagenome</name>
    <dbReference type="NCBI Taxonomy" id="449393"/>
    <lineage>
        <taxon>unclassified sequences</taxon>
        <taxon>metagenomes</taxon>
        <taxon>ecological metagenomes</taxon>
    </lineage>
</organism>
<evidence type="ECO:0000256" key="1">
    <source>
        <dbReference type="ARBA" id="ARBA00001922"/>
    </source>
</evidence>
<keyword evidence="5" id="KW-0170">Cobalt</keyword>
<dbReference type="Gene3D" id="3.40.50.280">
    <property type="entry name" value="Cobalamin-binding domain"/>
    <property type="match status" value="1"/>
</dbReference>
<protein>
    <submittedName>
        <fullName evidence="7">Unannotated protein</fullName>
    </submittedName>
</protein>
<proteinExistence type="inferred from homology"/>
<evidence type="ECO:0000313" key="7">
    <source>
        <dbReference type="EMBL" id="CAB4733384.1"/>
    </source>
</evidence>
<dbReference type="PANTHER" id="PTHR48101">
    <property type="entry name" value="METHYLMALONYL-COA MUTASE, MITOCHONDRIAL-RELATED"/>
    <property type="match status" value="1"/>
</dbReference>
<evidence type="ECO:0000259" key="6">
    <source>
        <dbReference type="Pfam" id="PF01642"/>
    </source>
</evidence>
<dbReference type="SUPFAM" id="SSF51703">
    <property type="entry name" value="Cobalamin (vitamin B12)-dependent enzymes"/>
    <property type="match status" value="1"/>
</dbReference>
<name>A0A6J6SEU6_9ZZZZ</name>
<dbReference type="Gene3D" id="3.20.20.240">
    <property type="entry name" value="Methylmalonyl-CoA mutase"/>
    <property type="match status" value="1"/>
</dbReference>
<feature type="domain" description="Methylmalonyl-CoA mutase alpha/beta chain catalytic" evidence="6">
    <location>
        <begin position="191"/>
        <end position="428"/>
    </location>
</feature>